<dbReference type="PANTHER" id="PTHR22943">
    <property type="entry name" value="7-TRANSMEMBRANE DOMAIN RECEPTOR C.ELEGANS"/>
    <property type="match status" value="1"/>
</dbReference>
<proteinExistence type="predicted"/>
<evidence type="ECO:0000313" key="2">
    <source>
        <dbReference type="Proteomes" id="UP000492821"/>
    </source>
</evidence>
<accession>A0A7E4V410</accession>
<reference evidence="2" key="1">
    <citation type="journal article" date="2013" name="Genetics">
        <title>The draft genome and transcriptome of Panagrellus redivivus are shaped by the harsh demands of a free-living lifestyle.</title>
        <authorList>
            <person name="Srinivasan J."/>
            <person name="Dillman A.R."/>
            <person name="Macchietto M.G."/>
            <person name="Heikkinen L."/>
            <person name="Lakso M."/>
            <person name="Fracchia K.M."/>
            <person name="Antoshechkin I."/>
            <person name="Mortazavi A."/>
            <person name="Wong G."/>
            <person name="Sternberg P.W."/>
        </authorList>
    </citation>
    <scope>NUCLEOTIDE SEQUENCE [LARGE SCALE GENOMIC DNA]</scope>
    <source>
        <strain evidence="2">MT8872</strain>
    </source>
</reference>
<name>A0A7E4V410_PANRE</name>
<organism evidence="2 3">
    <name type="scientific">Panagrellus redivivus</name>
    <name type="common">Microworm</name>
    <dbReference type="NCBI Taxonomy" id="6233"/>
    <lineage>
        <taxon>Eukaryota</taxon>
        <taxon>Metazoa</taxon>
        <taxon>Ecdysozoa</taxon>
        <taxon>Nematoda</taxon>
        <taxon>Chromadorea</taxon>
        <taxon>Rhabditida</taxon>
        <taxon>Tylenchina</taxon>
        <taxon>Panagrolaimomorpha</taxon>
        <taxon>Panagrolaimoidea</taxon>
        <taxon>Panagrolaimidae</taxon>
        <taxon>Panagrellus</taxon>
    </lineage>
</organism>
<keyword evidence="1" id="KW-0812">Transmembrane</keyword>
<evidence type="ECO:0000256" key="1">
    <source>
        <dbReference type="SAM" id="Phobius"/>
    </source>
</evidence>
<keyword evidence="1" id="KW-1133">Transmembrane helix</keyword>
<feature type="transmembrane region" description="Helical" evidence="1">
    <location>
        <begin position="125"/>
        <end position="145"/>
    </location>
</feature>
<sequence>MHAINDDIAAVFGLVFNILATWLALHTRVPELREYRRITCQMCFIDLFLLVCTFAVKPLKIVQFGNEYLIVNGYFRKIHAHYGYAAFTVWFFALFFSITSVPVVFVFRCVRLCYNRSFAMKHQMILLAVSALASLAFCVLAYWVYYINGQEGLYLAEALPAYAHDDDGQVRACGMLFPRTIYSYSIVTSVTFLSVGSYSIIIFCSLRIYWHVKTAPKAISKRAHDVQKQLNRLLTIHATIPLFSAVMPSTVLVVAMTFDTVDFTKFTVLVTMFFSWIPAGNAMSVVFFVKAYRQQLLSMICRVCKRRRIPSNNSVTNWGAIPGSASPGRRMTLANLPTISQSMYPTMSSK</sequence>
<dbReference type="Pfam" id="PF10317">
    <property type="entry name" value="7TM_GPCR_Srd"/>
    <property type="match status" value="1"/>
</dbReference>
<dbReference type="PANTHER" id="PTHR22943:SF248">
    <property type="entry name" value="SEVEN TM RECEPTOR"/>
    <property type="match status" value="1"/>
</dbReference>
<keyword evidence="1" id="KW-0472">Membrane</keyword>
<feature type="transmembrane region" description="Helical" evidence="1">
    <location>
        <begin position="6"/>
        <end position="26"/>
    </location>
</feature>
<dbReference type="WBParaSite" id="Pan_g16312.t1">
    <property type="protein sequence ID" value="Pan_g16312.t1"/>
    <property type="gene ID" value="Pan_g16312"/>
</dbReference>
<feature type="transmembrane region" description="Helical" evidence="1">
    <location>
        <begin position="181"/>
        <end position="209"/>
    </location>
</feature>
<dbReference type="AlphaFoldDB" id="A0A7E4V410"/>
<feature type="transmembrane region" description="Helical" evidence="1">
    <location>
        <begin position="38"/>
        <end position="56"/>
    </location>
</feature>
<dbReference type="Proteomes" id="UP000492821">
    <property type="component" value="Unassembled WGS sequence"/>
</dbReference>
<dbReference type="Gene3D" id="1.20.1070.10">
    <property type="entry name" value="Rhodopsin 7-helix transmembrane proteins"/>
    <property type="match status" value="1"/>
</dbReference>
<reference evidence="3" key="2">
    <citation type="submission" date="2020-10" db="UniProtKB">
        <authorList>
            <consortium name="WormBaseParasite"/>
        </authorList>
    </citation>
    <scope>IDENTIFICATION</scope>
</reference>
<keyword evidence="2" id="KW-1185">Reference proteome</keyword>
<protein>
    <submittedName>
        <fullName evidence="3">G protein-coupled receptor</fullName>
    </submittedName>
</protein>
<feature type="transmembrane region" description="Helical" evidence="1">
    <location>
        <begin position="82"/>
        <end position="105"/>
    </location>
</feature>
<dbReference type="SUPFAM" id="SSF81321">
    <property type="entry name" value="Family A G protein-coupled receptor-like"/>
    <property type="match status" value="1"/>
</dbReference>
<dbReference type="InterPro" id="IPR019421">
    <property type="entry name" value="7TM_GPCR_serpentine_rcpt_Srd"/>
</dbReference>
<feature type="transmembrane region" description="Helical" evidence="1">
    <location>
        <begin position="230"/>
        <end position="254"/>
    </location>
</feature>
<evidence type="ECO:0000313" key="3">
    <source>
        <dbReference type="WBParaSite" id="Pan_g16312.t1"/>
    </source>
</evidence>
<feature type="transmembrane region" description="Helical" evidence="1">
    <location>
        <begin position="266"/>
        <end position="289"/>
    </location>
</feature>